<accession>A0AA36JIM6</accession>
<evidence type="ECO:0000313" key="1">
    <source>
        <dbReference type="EMBL" id="CAJ1406938.1"/>
    </source>
</evidence>
<keyword evidence="2" id="KW-1185">Reference proteome</keyword>
<organism evidence="1 2">
    <name type="scientific">Effrenium voratum</name>
    <dbReference type="NCBI Taxonomy" id="2562239"/>
    <lineage>
        <taxon>Eukaryota</taxon>
        <taxon>Sar</taxon>
        <taxon>Alveolata</taxon>
        <taxon>Dinophyceae</taxon>
        <taxon>Suessiales</taxon>
        <taxon>Symbiodiniaceae</taxon>
        <taxon>Effrenium</taxon>
    </lineage>
</organism>
<protein>
    <submittedName>
        <fullName evidence="1">Uncharacterized protein</fullName>
    </submittedName>
</protein>
<dbReference type="AlphaFoldDB" id="A0AA36JIM6"/>
<dbReference type="EMBL" id="CAUJNA010003651">
    <property type="protein sequence ID" value="CAJ1406938.1"/>
    <property type="molecule type" value="Genomic_DNA"/>
</dbReference>
<reference evidence="1" key="1">
    <citation type="submission" date="2023-08" db="EMBL/GenBank/DDBJ databases">
        <authorList>
            <person name="Chen Y."/>
            <person name="Shah S."/>
            <person name="Dougan E. K."/>
            <person name="Thang M."/>
            <person name="Chan C."/>
        </authorList>
    </citation>
    <scope>NUCLEOTIDE SEQUENCE</scope>
</reference>
<sequence length="152" mass="16998">MDEVVKNAVEALSENSNFVELTKIKADAKVRSYFRRVLFKPPWEDPTWVLYFQSRPTEWEFDEKTLGVKVKSELATQIEEAARNKRKTAAFPEGLYTAVLRSGTPVETSMVVANAKDSEIAALPIDAIEALLGSLSNKPEDPTGMHKHMEAS</sequence>
<proteinExistence type="predicted"/>
<gene>
    <name evidence="1" type="ORF">EVOR1521_LOCUS28759</name>
</gene>
<dbReference type="Proteomes" id="UP001178507">
    <property type="component" value="Unassembled WGS sequence"/>
</dbReference>
<comment type="caution">
    <text evidence="1">The sequence shown here is derived from an EMBL/GenBank/DDBJ whole genome shotgun (WGS) entry which is preliminary data.</text>
</comment>
<evidence type="ECO:0000313" key="2">
    <source>
        <dbReference type="Proteomes" id="UP001178507"/>
    </source>
</evidence>
<name>A0AA36JIM6_9DINO</name>
<feature type="non-terminal residue" evidence="1">
    <location>
        <position position="1"/>
    </location>
</feature>